<dbReference type="Pfam" id="PF06404">
    <property type="entry name" value="PSK"/>
    <property type="match status" value="2"/>
</dbReference>
<evidence type="ECO:0000256" key="1">
    <source>
        <dbReference type="ARBA" id="ARBA00004613"/>
    </source>
</evidence>
<reference evidence="10 12" key="1">
    <citation type="submission" date="2024-04" db="EMBL/GenBank/DDBJ databases">
        <title>Genome assembly C_amara_ONT_v2.</title>
        <authorList>
            <person name="Yant L."/>
            <person name="Moore C."/>
            <person name="Slenker M."/>
        </authorList>
    </citation>
    <scope>NUCLEOTIDE SEQUENCE [LARGE SCALE GENOMIC DNA]</scope>
    <source>
        <tissue evidence="10">Leaf</tissue>
    </source>
</reference>
<evidence type="ECO:0000313" key="12">
    <source>
        <dbReference type="Proteomes" id="UP001558713"/>
    </source>
</evidence>
<dbReference type="GO" id="GO:0008083">
    <property type="term" value="F:growth factor activity"/>
    <property type="evidence" value="ECO:0007669"/>
    <property type="project" value="UniProtKB-UniRule"/>
</dbReference>
<feature type="signal peptide" evidence="9">
    <location>
        <begin position="1"/>
        <end position="23"/>
    </location>
</feature>
<keyword evidence="8 9" id="KW-0339">Growth factor</keyword>
<name>A0ABD0Z3R5_CARAN</name>
<gene>
    <name evidence="11" type="ORF">V5N11_002568</name>
    <name evidence="10" type="ORF">V5N11_017167</name>
</gene>
<dbReference type="Proteomes" id="UP001558713">
    <property type="component" value="Unassembled WGS sequence"/>
</dbReference>
<dbReference type="EMBL" id="JBANAX010000342">
    <property type="protein sequence ID" value="KAL1213407.1"/>
    <property type="molecule type" value="Genomic_DNA"/>
</dbReference>
<dbReference type="PANTHER" id="PTHR33285">
    <property type="entry name" value="PHYTOSULFOKINES 3"/>
    <property type="match status" value="1"/>
</dbReference>
<evidence type="ECO:0000256" key="9">
    <source>
        <dbReference type="RuleBase" id="RU368031"/>
    </source>
</evidence>
<dbReference type="GO" id="GO:0005576">
    <property type="term" value="C:extracellular region"/>
    <property type="evidence" value="ECO:0007669"/>
    <property type="project" value="UniProtKB-SubCell"/>
</dbReference>
<comment type="PTM">
    <text evidence="9">PSK-alpha is produced by endopeptidase digestion. PSK-beta is produced from PSK-alpha by exopeptidase digestion.</text>
</comment>
<evidence type="ECO:0000313" key="10">
    <source>
        <dbReference type="EMBL" id="KAL1189349.1"/>
    </source>
</evidence>
<evidence type="ECO:0000256" key="8">
    <source>
        <dbReference type="ARBA" id="ARBA00023030"/>
    </source>
</evidence>
<dbReference type="PANTHER" id="PTHR33285:SF49">
    <property type="entry name" value="PHYTOSULFOKINE"/>
    <property type="match status" value="1"/>
</dbReference>
<comment type="subcellular location">
    <subcellularLocation>
        <location evidence="1 9">Secreted</location>
    </subcellularLocation>
</comment>
<evidence type="ECO:0000256" key="5">
    <source>
        <dbReference type="ARBA" id="ARBA00022641"/>
    </source>
</evidence>
<keyword evidence="4 9" id="KW-0964">Secreted</keyword>
<keyword evidence="5 9" id="KW-0765">Sulfation</keyword>
<keyword evidence="7 9" id="KW-0221">Differentiation</keyword>
<evidence type="ECO:0000256" key="3">
    <source>
        <dbReference type="ARBA" id="ARBA00022473"/>
    </source>
</evidence>
<evidence type="ECO:0000313" key="11">
    <source>
        <dbReference type="EMBL" id="KAL1213407.1"/>
    </source>
</evidence>
<comment type="function">
    <text evidence="9">Promotes plant cell differentiation, organogenesis and somatic embryogenesis as well as cell proliferation.</text>
</comment>
<sequence length="111" mass="12549">MSKINILIVAAFLLSFMVITSVARPDSTLQSKPTEMEKKCETDECLMKTTSEAHLDYIYTQNPPPKPHAVKVREKKCETDECLIKATSDAHLDYIYTQRSPLKPHGVKVNP</sequence>
<feature type="chain" id="PRO_5044523615" description="Phytosulfokine" evidence="9">
    <location>
        <begin position="24"/>
        <end position="111"/>
    </location>
</feature>
<protein>
    <recommendedName>
        <fullName evidence="9">Phytosulfokine</fullName>
    </recommendedName>
    <component>
        <recommendedName>
            <fullName evidence="9">Phytosulfokine-alpha</fullName>
            <shortName evidence="9">PSK-alpha</shortName>
            <shortName evidence="9">Phytosulfokine-a</shortName>
        </recommendedName>
    </component>
    <component>
        <recommendedName>
            <fullName evidence="9">Phytosulfokine-beta</fullName>
            <shortName evidence="9">PSK-beta</shortName>
            <shortName evidence="9">Phytosulfokine-b</shortName>
        </recommendedName>
    </component>
</protein>
<dbReference type="EMBL" id="JBANAX010000901">
    <property type="protein sequence ID" value="KAL1189349.1"/>
    <property type="molecule type" value="Genomic_DNA"/>
</dbReference>
<dbReference type="GO" id="GO:0030154">
    <property type="term" value="P:cell differentiation"/>
    <property type="evidence" value="ECO:0007669"/>
    <property type="project" value="UniProtKB-UniRule"/>
</dbReference>
<evidence type="ECO:0000256" key="7">
    <source>
        <dbReference type="ARBA" id="ARBA00022782"/>
    </source>
</evidence>
<dbReference type="AlphaFoldDB" id="A0ABD0Z3R5"/>
<dbReference type="GO" id="GO:0008283">
    <property type="term" value="P:cell population proliferation"/>
    <property type="evidence" value="ECO:0007669"/>
    <property type="project" value="UniProtKB-UniRule"/>
</dbReference>
<keyword evidence="3 9" id="KW-0217">Developmental protein</keyword>
<evidence type="ECO:0000256" key="6">
    <source>
        <dbReference type="ARBA" id="ARBA00022729"/>
    </source>
</evidence>
<accession>A0ABD0Z3R5</accession>
<keyword evidence="12" id="KW-1185">Reference proteome</keyword>
<comment type="caution">
    <text evidence="10">The sequence shown here is derived from an EMBL/GenBank/DDBJ whole genome shotgun (WGS) entry which is preliminary data.</text>
</comment>
<evidence type="ECO:0000256" key="2">
    <source>
        <dbReference type="ARBA" id="ARBA00010781"/>
    </source>
</evidence>
<comment type="PTM">
    <text evidence="9">Sulfation is important for activity and for the binding to a putative membrane receptor.</text>
</comment>
<evidence type="ECO:0000256" key="4">
    <source>
        <dbReference type="ARBA" id="ARBA00022525"/>
    </source>
</evidence>
<proteinExistence type="inferred from homology"/>
<organism evidence="10 12">
    <name type="scientific">Cardamine amara subsp. amara</name>
    <dbReference type="NCBI Taxonomy" id="228776"/>
    <lineage>
        <taxon>Eukaryota</taxon>
        <taxon>Viridiplantae</taxon>
        <taxon>Streptophyta</taxon>
        <taxon>Embryophyta</taxon>
        <taxon>Tracheophyta</taxon>
        <taxon>Spermatophyta</taxon>
        <taxon>Magnoliopsida</taxon>
        <taxon>eudicotyledons</taxon>
        <taxon>Gunneridae</taxon>
        <taxon>Pentapetalae</taxon>
        <taxon>rosids</taxon>
        <taxon>malvids</taxon>
        <taxon>Brassicales</taxon>
        <taxon>Brassicaceae</taxon>
        <taxon>Cardamineae</taxon>
        <taxon>Cardamine</taxon>
    </lineage>
</organism>
<keyword evidence="6 9" id="KW-0732">Signal</keyword>
<comment type="similarity">
    <text evidence="2 9">Belongs to the phytosulfokine family.</text>
</comment>
<dbReference type="InterPro" id="IPR009438">
    <property type="entry name" value="Phytosulfokine"/>
</dbReference>